<dbReference type="InterPro" id="IPR036322">
    <property type="entry name" value="WD40_repeat_dom_sf"/>
</dbReference>
<sequence>MDTFPSLFLYSLTIQNSNYVQSSCVASLSGKKVQEIVLATESRLLVYKVDPNDGRISCILNHNCFGIIRNVAPLRLTGFKRDYLIVTSDSGRITVLQYDLNLNRLVPVYQEAFGKSGIRRVVPGEYLAVDAKGRAAMVASVEKNKLVYVLNRDAEADLTISSPLEAHKAGNICFSLVGLDTGYANPIFAAIEVDYSDIDHDHSGQAYENVEKVLTYYELDLGLNHVVRRWSKVVDRSSYMLLPVPGGNDGPSGTLVISEGWVSYRHLQRQFHEIPIMRRKGNETVEAATPWAEPSSKSKGTRLPVIVSAVMHRMKGSFFYLLQTHEGDLLKLTVEHDGQGNVNELRMKYFDTIPLSVELNILKTGFLFISCEGGNHQLYQFENLGLDDGELEISSLEYPNDSLVTTGKNISYQVRGLQNLSLVDEVPCLYPMTDSLVVKSPALDDPTQIYAICGRGNASSLRRLKRGLETTEIVASEIPGAPIAIWTLKLSRNDMYDSYIILSFTNGTLVLSIGETVEEVSDSGLLSSVSTLNVHQMGQDSLLQVYSKGIRHIRSNKQISEWKLPADLFITQSTINETQIVIALNNGELVYFEMSDDVEGGQLNEYQERKTLTANVTALALGPVPEGSKRSNFLCLACDDATVRVLSLDLYTTLESLSVQALSSPANSLCIISMAVGGYSTLYLHIGLMNGVYLRTVVDVTSGQLLDTRTRFLGPKPVKLYPIFIKDQRTVLAVSTRAYLAYSFLQNLQLSPISYSTIEHVSSFASEQCPQGIVAVHQNVLKIFTIDSLVDDLKSEIYPLMCTPRKLVKHPTLPILCILQSERNFNSSKNYQDLGSHSLSSRANKDLNPIKEKEWSSYVSIFDLKSKQMVHTCKLGDNEAAFCVEMVHFKSKDELFLVTGSATNVNLESRACSHGNIRVYRLKDEGASLELVSHTETDDIPMCLRPFQGRMLAGVGKYLRIYELGNKKVLRKCEIAPVPLFITRLDVQGSRIIVGDSQCSIRYVVYKHDENRFLVFADDPIQRWCTTSIMVDYDTVAGGDKFGNLWLLRCPADVSRLSDEENSASKLLHEKPFLNSTPHKLELLSHFYTNDIPTSMKKVQLVEGAREVLLWTGLLGTVGVFTPFINQEDVRFFQQIEFFLRKEVPMLSGRDHLAYRSYYAPVKGVIDGDLCETYYHLPREKQEVIANELDRTVAEISKKIEDFRVRSF</sequence>
<dbReference type="Pfam" id="PF23726">
    <property type="entry name" value="Beta-prop_RSE1_2nd"/>
    <property type="match status" value="1"/>
</dbReference>
<dbReference type="HOGENOM" id="CLU_003246_0_0_1"/>
<evidence type="ECO:0000259" key="7">
    <source>
        <dbReference type="Pfam" id="PF03178"/>
    </source>
</evidence>
<dbReference type="OMA" id="PRATGHW"/>
<dbReference type="PANTHER" id="PTHR10644">
    <property type="entry name" value="DNA REPAIR/RNA PROCESSING CPSF FAMILY"/>
    <property type="match status" value="1"/>
</dbReference>
<evidence type="ECO:0000256" key="4">
    <source>
        <dbReference type="ARBA" id="ARBA00023187"/>
    </source>
</evidence>
<evidence type="ECO:0000256" key="5">
    <source>
        <dbReference type="ARBA" id="ARBA00023242"/>
    </source>
</evidence>
<dbReference type="VEuPathDB" id="FungiDB:SOCG_03040"/>
<name>S9Q0W0_SCHOY</name>
<protein>
    <submittedName>
        <fullName evidence="10">U2 snRNP-associated protein Sap130</fullName>
    </submittedName>
</protein>
<dbReference type="Pfam" id="PF03178">
    <property type="entry name" value="CPSF_A"/>
    <property type="match status" value="1"/>
</dbReference>
<dbReference type="InterPro" id="IPR050358">
    <property type="entry name" value="RSE1/DDB1/CFT1"/>
</dbReference>
<feature type="domain" description="RSE1/DDB1/CPSF1 first beta-propeller" evidence="8">
    <location>
        <begin position="20"/>
        <end position="426"/>
    </location>
</feature>
<dbReference type="InterPro" id="IPR004871">
    <property type="entry name" value="RSE1/DDB1/CPSF1_C"/>
</dbReference>
<evidence type="ECO:0000256" key="1">
    <source>
        <dbReference type="ARBA" id="ARBA00004123"/>
    </source>
</evidence>
<evidence type="ECO:0000256" key="6">
    <source>
        <dbReference type="ARBA" id="ARBA00038266"/>
    </source>
</evidence>
<keyword evidence="4" id="KW-0508">mRNA splicing</keyword>
<evidence type="ECO:0000256" key="3">
    <source>
        <dbReference type="ARBA" id="ARBA00022728"/>
    </source>
</evidence>
<dbReference type="Pfam" id="PF10433">
    <property type="entry name" value="Beta-prop_RSE1_1st"/>
    <property type="match status" value="1"/>
</dbReference>
<comment type="subcellular location">
    <subcellularLocation>
        <location evidence="1">Nucleus</location>
    </subcellularLocation>
</comment>
<dbReference type="InterPro" id="IPR018846">
    <property type="entry name" value="Beta-prop_RSE1/DDB1/CPSF1_1st"/>
</dbReference>
<keyword evidence="3" id="KW-0747">Spliceosome</keyword>
<evidence type="ECO:0000259" key="8">
    <source>
        <dbReference type="Pfam" id="PF10433"/>
    </source>
</evidence>
<dbReference type="InterPro" id="IPR058543">
    <property type="entry name" value="Beta-prop_RSE1/DDB1/CPSF1_2nd"/>
</dbReference>
<dbReference type="SUPFAM" id="SSF50978">
    <property type="entry name" value="WD40 repeat-like"/>
    <property type="match status" value="1"/>
</dbReference>
<dbReference type="Gene3D" id="1.10.150.910">
    <property type="match status" value="1"/>
</dbReference>
<dbReference type="GO" id="GO:0003676">
    <property type="term" value="F:nucleic acid binding"/>
    <property type="evidence" value="ECO:0007669"/>
    <property type="project" value="InterPro"/>
</dbReference>
<dbReference type="EMBL" id="KE503206">
    <property type="protein sequence ID" value="EPX73822.1"/>
    <property type="molecule type" value="Genomic_DNA"/>
</dbReference>
<keyword evidence="2" id="KW-0507">mRNA processing</keyword>
<keyword evidence="11" id="KW-1185">Reference proteome</keyword>
<dbReference type="RefSeq" id="XP_013016984.1">
    <property type="nucleotide sequence ID" value="XM_013161530.1"/>
</dbReference>
<dbReference type="GO" id="GO:0045292">
    <property type="term" value="P:mRNA cis splicing, via spliceosome"/>
    <property type="evidence" value="ECO:0007669"/>
    <property type="project" value="EnsemblFungi"/>
</dbReference>
<dbReference type="InterPro" id="IPR015943">
    <property type="entry name" value="WD40/YVTN_repeat-like_dom_sf"/>
</dbReference>
<evidence type="ECO:0000256" key="2">
    <source>
        <dbReference type="ARBA" id="ARBA00022664"/>
    </source>
</evidence>
<evidence type="ECO:0000259" key="9">
    <source>
        <dbReference type="Pfam" id="PF23726"/>
    </source>
</evidence>
<dbReference type="GeneID" id="25032014"/>
<gene>
    <name evidence="10" type="ORF">SOCG_03040</name>
</gene>
<dbReference type="GO" id="GO:0005686">
    <property type="term" value="C:U2 snRNP"/>
    <property type="evidence" value="ECO:0007669"/>
    <property type="project" value="EnsemblFungi"/>
</dbReference>
<feature type="domain" description="RSE1/DDB1/CPSF1 second beta-propeller" evidence="9">
    <location>
        <begin position="471"/>
        <end position="786"/>
    </location>
</feature>
<keyword evidence="5" id="KW-0539">Nucleus</keyword>
<dbReference type="AlphaFoldDB" id="S9Q0W0"/>
<dbReference type="FunFam" id="2.130.10.10:FF:001143">
    <property type="entry name" value="Pre-mRNA-splicing factor rse-1, putative"/>
    <property type="match status" value="1"/>
</dbReference>
<evidence type="ECO:0000313" key="10">
    <source>
        <dbReference type="EMBL" id="EPX73822.1"/>
    </source>
</evidence>
<dbReference type="eggNOG" id="KOG1898">
    <property type="taxonomic scope" value="Eukaryota"/>
</dbReference>
<organism evidence="10 11">
    <name type="scientific">Schizosaccharomyces octosporus (strain yFS286)</name>
    <name type="common">Fission yeast</name>
    <name type="synonym">Octosporomyces octosporus</name>
    <dbReference type="NCBI Taxonomy" id="483514"/>
    <lineage>
        <taxon>Eukaryota</taxon>
        <taxon>Fungi</taxon>
        <taxon>Dikarya</taxon>
        <taxon>Ascomycota</taxon>
        <taxon>Taphrinomycotina</taxon>
        <taxon>Schizosaccharomycetes</taxon>
        <taxon>Schizosaccharomycetales</taxon>
        <taxon>Schizosaccharomycetaceae</taxon>
        <taxon>Schizosaccharomyces</taxon>
    </lineage>
</organism>
<evidence type="ECO:0000313" key="11">
    <source>
        <dbReference type="Proteomes" id="UP000016088"/>
    </source>
</evidence>
<dbReference type="FunFam" id="2.130.10.10:FF:000031">
    <property type="entry name" value="Splicing factor 3b subunit 3"/>
    <property type="match status" value="1"/>
</dbReference>
<dbReference type="Proteomes" id="UP000016088">
    <property type="component" value="Unassembled WGS sequence"/>
</dbReference>
<reference evidence="10 11" key="1">
    <citation type="journal article" date="2011" name="Science">
        <title>Comparative functional genomics of the fission yeasts.</title>
        <authorList>
            <person name="Rhind N."/>
            <person name="Chen Z."/>
            <person name="Yassour M."/>
            <person name="Thompson D.A."/>
            <person name="Haas B.J."/>
            <person name="Habib N."/>
            <person name="Wapinski I."/>
            <person name="Roy S."/>
            <person name="Lin M.F."/>
            <person name="Heiman D.I."/>
            <person name="Young S.K."/>
            <person name="Furuya K."/>
            <person name="Guo Y."/>
            <person name="Pidoux A."/>
            <person name="Chen H.M."/>
            <person name="Robbertse B."/>
            <person name="Goldberg J.M."/>
            <person name="Aoki K."/>
            <person name="Bayne E.H."/>
            <person name="Berlin A.M."/>
            <person name="Desjardins C.A."/>
            <person name="Dobbs E."/>
            <person name="Dukaj L."/>
            <person name="Fan L."/>
            <person name="FitzGerald M.G."/>
            <person name="French C."/>
            <person name="Gujja S."/>
            <person name="Hansen K."/>
            <person name="Keifenheim D."/>
            <person name="Levin J.Z."/>
            <person name="Mosher R.A."/>
            <person name="Mueller C.A."/>
            <person name="Pfiffner J."/>
            <person name="Priest M."/>
            <person name="Russ C."/>
            <person name="Smialowska A."/>
            <person name="Swoboda P."/>
            <person name="Sykes S.M."/>
            <person name="Vaughn M."/>
            <person name="Vengrova S."/>
            <person name="Yoder R."/>
            <person name="Zeng Q."/>
            <person name="Allshire R."/>
            <person name="Baulcombe D."/>
            <person name="Birren B.W."/>
            <person name="Brown W."/>
            <person name="Ekwall K."/>
            <person name="Kellis M."/>
            <person name="Leatherwood J."/>
            <person name="Levin H."/>
            <person name="Margalit H."/>
            <person name="Martienssen R."/>
            <person name="Nieduszynski C.A."/>
            <person name="Spatafora J.W."/>
            <person name="Friedman N."/>
            <person name="Dalgaard J.Z."/>
            <person name="Baumann P."/>
            <person name="Niki H."/>
            <person name="Regev A."/>
            <person name="Nusbaum C."/>
        </authorList>
    </citation>
    <scope>NUCLEOTIDE SEQUENCE [LARGE SCALE GENOMIC DNA]</scope>
    <source>
        <strain evidence="11">yFS286</strain>
    </source>
</reference>
<feature type="domain" description="RSE1/DDB1/CPSF1 C-terminal" evidence="7">
    <location>
        <begin position="857"/>
        <end position="1176"/>
    </location>
</feature>
<comment type="similarity">
    <text evidence="6">Belongs to the RSE1 family.</text>
</comment>
<accession>S9Q0W0</accession>
<dbReference type="Gene3D" id="2.130.10.10">
    <property type="entry name" value="YVTN repeat-like/Quinoprotein amine dehydrogenase"/>
    <property type="match status" value="3"/>
</dbReference>
<proteinExistence type="inferred from homology"/>
<dbReference type="GO" id="GO:0005681">
    <property type="term" value="C:spliceosomal complex"/>
    <property type="evidence" value="ECO:0007669"/>
    <property type="project" value="UniProtKB-KW"/>
</dbReference>
<dbReference type="OrthoDB" id="436637at2759"/>